<evidence type="ECO:0000256" key="8">
    <source>
        <dbReference type="ARBA" id="ARBA00023136"/>
    </source>
</evidence>
<keyword evidence="8 9" id="KW-0472">Membrane</keyword>
<feature type="binding site" evidence="9">
    <location>
        <position position="85"/>
    </location>
    <ligand>
        <name>Mg(2+)</name>
        <dbReference type="ChEBI" id="CHEBI:18420"/>
        <label>2</label>
    </ligand>
</feature>
<dbReference type="RefSeq" id="WP_265963259.1">
    <property type="nucleotide sequence ID" value="NZ_JAPEVI010000003.1"/>
</dbReference>
<dbReference type="PROSITE" id="PS00630">
    <property type="entry name" value="IMP_2"/>
    <property type="match status" value="1"/>
</dbReference>
<dbReference type="PRINTS" id="PR00377">
    <property type="entry name" value="IMPHPHTASES"/>
</dbReference>
<dbReference type="Gene3D" id="3.30.540.10">
    <property type="entry name" value="Fructose-1,6-Bisphosphatase, subunit A, domain 1"/>
    <property type="match status" value="1"/>
</dbReference>
<dbReference type="Proteomes" id="UP001300261">
    <property type="component" value="Unassembled WGS sequence"/>
</dbReference>
<protein>
    <recommendedName>
        <fullName evidence="9">3'(2'),5'-bisphosphate nucleotidase CysQ</fullName>
        <ecNumber evidence="9">3.1.3.7</ecNumber>
    </recommendedName>
    <alternativeName>
        <fullName evidence="9">3'(2'),5-bisphosphonucleoside 3'(2')-phosphohydrolase</fullName>
    </alternativeName>
    <alternativeName>
        <fullName evidence="9">3'-phosphoadenosine 5'-phosphate phosphatase</fullName>
        <shortName evidence="9">PAP phosphatase</shortName>
    </alternativeName>
</protein>
<feature type="binding site" evidence="9">
    <location>
        <position position="88"/>
    </location>
    <ligand>
        <name>Mg(2+)</name>
        <dbReference type="ChEBI" id="CHEBI:18420"/>
        <label>2</label>
    </ligand>
</feature>
<name>A0ABT3R2Q7_9HYPH</name>
<dbReference type="HAMAP" id="MF_02095">
    <property type="entry name" value="CysQ"/>
    <property type="match status" value="1"/>
</dbReference>
<keyword evidence="7 9" id="KW-0460">Magnesium</keyword>
<feature type="binding site" evidence="9">
    <location>
        <position position="66"/>
    </location>
    <ligand>
        <name>substrate</name>
    </ligand>
</feature>
<dbReference type="InterPro" id="IPR000760">
    <property type="entry name" value="Inositol_monophosphatase-like"/>
</dbReference>
<feature type="binding site" evidence="9">
    <location>
        <begin position="87"/>
        <end position="90"/>
    </location>
    <ligand>
        <name>substrate</name>
    </ligand>
</feature>
<comment type="subcellular location">
    <subcellularLocation>
        <location evidence="9">Cell inner membrane</location>
        <topology evidence="9">Peripheral membrane protein</topology>
        <orientation evidence="9">Cytoplasmic side</orientation>
    </subcellularLocation>
</comment>
<accession>A0ABT3R2Q7</accession>
<dbReference type="PROSITE" id="PS00629">
    <property type="entry name" value="IMP_1"/>
    <property type="match status" value="1"/>
</dbReference>
<dbReference type="NCBIfam" id="TIGR01331">
    <property type="entry name" value="bisphos_cysQ"/>
    <property type="match status" value="1"/>
</dbReference>
<evidence type="ECO:0000256" key="9">
    <source>
        <dbReference type="HAMAP-Rule" id="MF_02095"/>
    </source>
</evidence>
<feature type="binding site" evidence="9">
    <location>
        <position position="222"/>
    </location>
    <ligand>
        <name>substrate</name>
    </ligand>
</feature>
<dbReference type="EMBL" id="JAPEVI010000003">
    <property type="protein sequence ID" value="MCX2723483.1"/>
    <property type="molecule type" value="Genomic_DNA"/>
</dbReference>
<dbReference type="CDD" id="cd01638">
    <property type="entry name" value="CysQ"/>
    <property type="match status" value="1"/>
</dbReference>
<dbReference type="InterPro" id="IPR020583">
    <property type="entry name" value="Inositol_monoP_metal-BS"/>
</dbReference>
<dbReference type="SUPFAM" id="SSF56655">
    <property type="entry name" value="Carbohydrate phosphatase"/>
    <property type="match status" value="1"/>
</dbReference>
<dbReference type="PANTHER" id="PTHR43028">
    <property type="entry name" value="3'(2'),5'-BISPHOSPHATE NUCLEOTIDASE 1"/>
    <property type="match status" value="1"/>
</dbReference>
<evidence type="ECO:0000256" key="6">
    <source>
        <dbReference type="ARBA" id="ARBA00022801"/>
    </source>
</evidence>
<evidence type="ECO:0000256" key="5">
    <source>
        <dbReference type="ARBA" id="ARBA00022723"/>
    </source>
</evidence>
<dbReference type="InterPro" id="IPR006240">
    <property type="entry name" value="CysQ"/>
</dbReference>
<sequence>MTEDQISFLNRLAIKAGEEIMKIYAEPFDVESKADGSPVTLADAAAEKIILAGLAELFPDVPVVAEESVEAGHLPNVGDRYFLVDPLDGTKEFLKKNGEFTVNIALIEDGVPVFGVVAAPALGEIFWGGALAGEGGTRQQAFRGRISNGDVADSEAIAVRTPPAQGLSVLASRSHMSEETANLIGRLQVAEQLSVGSSLKLCWVAAGKADLYPRLAPTMQWDIAAGDAVVRGAGGSVVVAGSYADFVYRVPENPHKNDLLNPHFVAVSSKALLPDLAPAA</sequence>
<dbReference type="InterPro" id="IPR050725">
    <property type="entry name" value="CysQ/Inositol_MonoPase"/>
</dbReference>
<comment type="catalytic activity">
    <reaction evidence="1 9">
        <text>adenosine 3',5'-bisphosphate + H2O = AMP + phosphate</text>
        <dbReference type="Rhea" id="RHEA:10040"/>
        <dbReference type="ChEBI" id="CHEBI:15377"/>
        <dbReference type="ChEBI" id="CHEBI:43474"/>
        <dbReference type="ChEBI" id="CHEBI:58343"/>
        <dbReference type="ChEBI" id="CHEBI:456215"/>
        <dbReference type="EC" id="3.1.3.7"/>
    </reaction>
</comment>
<feature type="binding site" evidence="9">
    <location>
        <position position="85"/>
    </location>
    <ligand>
        <name>Mg(2+)</name>
        <dbReference type="ChEBI" id="CHEBI:18420"/>
        <label>1</label>
    </ligand>
</feature>
<dbReference type="PANTHER" id="PTHR43028:SF5">
    <property type="entry name" value="3'(2'),5'-BISPHOSPHATE NUCLEOTIDASE 1"/>
    <property type="match status" value="1"/>
</dbReference>
<evidence type="ECO:0000256" key="3">
    <source>
        <dbReference type="ARBA" id="ARBA00022475"/>
    </source>
</evidence>
<keyword evidence="6 9" id="KW-0378">Hydrolase</keyword>
<proteinExistence type="inferred from homology"/>
<keyword evidence="3 9" id="KW-1003">Cell membrane</keyword>
<keyword evidence="11" id="KW-1185">Reference proteome</keyword>
<keyword evidence="4 9" id="KW-0997">Cell inner membrane</keyword>
<comment type="similarity">
    <text evidence="2 9">Belongs to the inositol monophosphatase superfamily. CysQ family.</text>
</comment>
<dbReference type="Pfam" id="PF00459">
    <property type="entry name" value="Inositol_P"/>
    <property type="match status" value="1"/>
</dbReference>
<feature type="binding site" evidence="9">
    <location>
        <position position="87"/>
    </location>
    <ligand>
        <name>Mg(2+)</name>
        <dbReference type="ChEBI" id="CHEBI:18420"/>
        <label>1</label>
    </ligand>
</feature>
<feature type="binding site" evidence="9">
    <location>
        <position position="222"/>
    </location>
    <ligand>
        <name>Mg(2+)</name>
        <dbReference type="ChEBI" id="CHEBI:18420"/>
        <label>2</label>
    </ligand>
</feature>
<evidence type="ECO:0000313" key="10">
    <source>
        <dbReference type="EMBL" id="MCX2723483.1"/>
    </source>
</evidence>
<evidence type="ECO:0000256" key="4">
    <source>
        <dbReference type="ARBA" id="ARBA00022519"/>
    </source>
</evidence>
<evidence type="ECO:0000256" key="7">
    <source>
        <dbReference type="ARBA" id="ARBA00022842"/>
    </source>
</evidence>
<organism evidence="10 11">
    <name type="scientific">Roseibium salinum</name>
    <dbReference type="NCBI Taxonomy" id="1604349"/>
    <lineage>
        <taxon>Bacteria</taxon>
        <taxon>Pseudomonadati</taxon>
        <taxon>Pseudomonadota</taxon>
        <taxon>Alphaproteobacteria</taxon>
        <taxon>Hyphomicrobiales</taxon>
        <taxon>Stappiaceae</taxon>
        <taxon>Roseibium</taxon>
    </lineage>
</organism>
<comment type="caution">
    <text evidence="10">The sequence shown here is derived from an EMBL/GenBank/DDBJ whole genome shotgun (WGS) entry which is preliminary data.</text>
</comment>
<dbReference type="Gene3D" id="3.40.190.80">
    <property type="match status" value="1"/>
</dbReference>
<evidence type="ECO:0000256" key="2">
    <source>
        <dbReference type="ARBA" id="ARBA00005289"/>
    </source>
</evidence>
<dbReference type="InterPro" id="IPR020550">
    <property type="entry name" value="Inositol_monophosphatase_CS"/>
</dbReference>
<comment type="cofactor">
    <cofactor evidence="9">
        <name>Mg(2+)</name>
        <dbReference type="ChEBI" id="CHEBI:18420"/>
    </cofactor>
</comment>
<dbReference type="GO" id="GO:0008441">
    <property type="term" value="F:3'(2'),5'-bisphosphate nucleotidase activity"/>
    <property type="evidence" value="ECO:0007669"/>
    <property type="project" value="UniProtKB-EC"/>
</dbReference>
<reference evidence="10 11" key="1">
    <citation type="journal article" date="2016" name="Int. J. Syst. Evol. Microbiol.">
        <title>Labrenzia salina sp. nov., isolated from the rhizosphere of the halophyte Arthrocnemum macrostachyum.</title>
        <authorList>
            <person name="Camacho M."/>
            <person name="Redondo-Gomez S."/>
            <person name="Rodriguez-Llorente I."/>
            <person name="Rohde M."/>
            <person name="Sproer C."/>
            <person name="Schumann P."/>
            <person name="Klenk H.P."/>
            <person name="Montero-Calasanz M.D.C."/>
        </authorList>
    </citation>
    <scope>NUCLEOTIDE SEQUENCE [LARGE SCALE GENOMIC DNA]</scope>
    <source>
        <strain evidence="10 11">DSM 29163</strain>
    </source>
</reference>
<gene>
    <name evidence="9 10" type="primary">cysQ</name>
    <name evidence="10" type="ORF">ON753_14060</name>
</gene>
<evidence type="ECO:0000313" key="11">
    <source>
        <dbReference type="Proteomes" id="UP001300261"/>
    </source>
</evidence>
<dbReference type="EC" id="3.1.3.7" evidence="9"/>
<comment type="function">
    <text evidence="9">Converts adenosine-3',5'-bisphosphate (PAP) to AMP.</text>
</comment>
<keyword evidence="5 9" id="KW-0479">Metal-binding</keyword>
<feature type="binding site" evidence="9">
    <location>
        <position position="66"/>
    </location>
    <ligand>
        <name>Mg(2+)</name>
        <dbReference type="ChEBI" id="CHEBI:18420"/>
        <label>1</label>
    </ligand>
</feature>
<evidence type="ECO:0000256" key="1">
    <source>
        <dbReference type="ARBA" id="ARBA00001625"/>
    </source>
</evidence>